<evidence type="ECO:0000313" key="3">
    <source>
        <dbReference type="Proteomes" id="UP000040453"/>
    </source>
</evidence>
<dbReference type="OrthoDB" id="2719973at2"/>
<evidence type="ECO:0000313" key="2">
    <source>
        <dbReference type="EMBL" id="CEI82821.1"/>
    </source>
</evidence>
<dbReference type="EMBL" id="CDGG01000001">
    <property type="protein sequence ID" value="CEI82821.1"/>
    <property type="molecule type" value="Genomic_DNA"/>
</dbReference>
<keyword evidence="1" id="KW-0812">Transmembrane</keyword>
<dbReference type="RefSeq" id="WP_042532845.1">
    <property type="nucleotide sequence ID" value="NZ_CDGG01000001.1"/>
</dbReference>
<evidence type="ECO:0000256" key="1">
    <source>
        <dbReference type="SAM" id="Phobius"/>
    </source>
</evidence>
<protein>
    <submittedName>
        <fullName evidence="2">Uncharacterized protein</fullName>
    </submittedName>
</protein>
<proteinExistence type="predicted"/>
<name>A0A0A1MVG8_9BACI</name>
<dbReference type="AlphaFoldDB" id="A0A0A1MVG8"/>
<dbReference type="Proteomes" id="UP000040453">
    <property type="component" value="Unassembled WGS sequence"/>
</dbReference>
<sequence length="141" mass="16557">MLFIQIFLIIVIVAGIIYLLFLRKRNKFNPSQSQRDPFEVILEATEMIEDNKNNASPLKFIRIMKYVRQETGMGFFELKRYVNNSASPYLKLEDPEVVSHLKDMLENNKDDHQAVKYVQDCSGLNFEKAKDYVDKFKKADI</sequence>
<gene>
    <name evidence="2" type="ORF">BN997_02707</name>
</gene>
<keyword evidence="1" id="KW-1133">Transmembrane helix</keyword>
<keyword evidence="3" id="KW-1185">Reference proteome</keyword>
<accession>A0A0A1MVG8</accession>
<keyword evidence="1" id="KW-0472">Membrane</keyword>
<organism evidence="2 3">
    <name type="scientific">Oceanobacillus oncorhynchi</name>
    <dbReference type="NCBI Taxonomy" id="545501"/>
    <lineage>
        <taxon>Bacteria</taxon>
        <taxon>Bacillati</taxon>
        <taxon>Bacillota</taxon>
        <taxon>Bacilli</taxon>
        <taxon>Bacillales</taxon>
        <taxon>Bacillaceae</taxon>
        <taxon>Oceanobacillus</taxon>
    </lineage>
</organism>
<feature type="transmembrane region" description="Helical" evidence="1">
    <location>
        <begin position="6"/>
        <end position="22"/>
    </location>
</feature>
<reference evidence="2 3" key="1">
    <citation type="submission" date="2014-11" db="EMBL/GenBank/DDBJ databases">
        <authorList>
            <person name="Urmite Genomes Urmite Genomes"/>
        </authorList>
    </citation>
    <scope>NUCLEOTIDE SEQUENCE [LARGE SCALE GENOMIC DNA]</scope>
    <source>
        <strain evidence="2 3">Oc5</strain>
    </source>
</reference>